<sequence>MEGHYDKHNSFRDDSAVTINEKREMYGFIHNERGEPKCFNCFNFGHISRNYSLPKTVLTCREYNEIGHKAINCVAKESNHSSDVRRVGENSVESNSYLKKAKLNNIVITCKL</sequence>
<dbReference type="GO" id="GO:0003676">
    <property type="term" value="F:nucleic acid binding"/>
    <property type="evidence" value="ECO:0007669"/>
    <property type="project" value="InterPro"/>
</dbReference>
<accession>A0A4Y2G9A0</accession>
<reference evidence="1 2" key="1">
    <citation type="journal article" date="2019" name="Sci. Rep.">
        <title>Orb-weaving spider Araneus ventricosus genome elucidates the spidroin gene catalogue.</title>
        <authorList>
            <person name="Kono N."/>
            <person name="Nakamura H."/>
            <person name="Ohtoshi R."/>
            <person name="Moran D.A.P."/>
            <person name="Shinohara A."/>
            <person name="Yoshida Y."/>
            <person name="Fujiwara M."/>
            <person name="Mori M."/>
            <person name="Tomita M."/>
            <person name="Arakawa K."/>
        </authorList>
    </citation>
    <scope>NUCLEOTIDE SEQUENCE [LARGE SCALE GENOMIC DNA]</scope>
</reference>
<dbReference type="SUPFAM" id="SSF57756">
    <property type="entry name" value="Retrovirus zinc finger-like domains"/>
    <property type="match status" value="1"/>
</dbReference>
<dbReference type="OrthoDB" id="8067401at2759"/>
<evidence type="ECO:0000313" key="1">
    <source>
        <dbReference type="EMBL" id="GBM49275.1"/>
    </source>
</evidence>
<dbReference type="GO" id="GO:0008270">
    <property type="term" value="F:zinc ion binding"/>
    <property type="evidence" value="ECO:0007669"/>
    <property type="project" value="InterPro"/>
</dbReference>
<comment type="caution">
    <text evidence="1">The sequence shown here is derived from an EMBL/GenBank/DDBJ whole genome shotgun (WGS) entry which is preliminary data.</text>
</comment>
<protein>
    <recommendedName>
        <fullName evidence="3">CCHC-type domain-containing protein</fullName>
    </recommendedName>
</protein>
<keyword evidence="2" id="KW-1185">Reference proteome</keyword>
<dbReference type="Proteomes" id="UP000499080">
    <property type="component" value="Unassembled WGS sequence"/>
</dbReference>
<evidence type="ECO:0000313" key="2">
    <source>
        <dbReference type="Proteomes" id="UP000499080"/>
    </source>
</evidence>
<gene>
    <name evidence="1" type="ORF">AVEN_137350_1</name>
</gene>
<proteinExistence type="predicted"/>
<dbReference type="Gene3D" id="4.10.60.10">
    <property type="entry name" value="Zinc finger, CCHC-type"/>
    <property type="match status" value="1"/>
</dbReference>
<dbReference type="EMBL" id="BGPR01001247">
    <property type="protein sequence ID" value="GBM49275.1"/>
    <property type="molecule type" value="Genomic_DNA"/>
</dbReference>
<evidence type="ECO:0008006" key="3">
    <source>
        <dbReference type="Google" id="ProtNLM"/>
    </source>
</evidence>
<dbReference type="AlphaFoldDB" id="A0A4Y2G9A0"/>
<dbReference type="InterPro" id="IPR036875">
    <property type="entry name" value="Znf_CCHC_sf"/>
</dbReference>
<name>A0A4Y2G9A0_ARAVE</name>
<organism evidence="1 2">
    <name type="scientific">Araneus ventricosus</name>
    <name type="common">Orbweaver spider</name>
    <name type="synonym">Epeira ventricosa</name>
    <dbReference type="NCBI Taxonomy" id="182803"/>
    <lineage>
        <taxon>Eukaryota</taxon>
        <taxon>Metazoa</taxon>
        <taxon>Ecdysozoa</taxon>
        <taxon>Arthropoda</taxon>
        <taxon>Chelicerata</taxon>
        <taxon>Arachnida</taxon>
        <taxon>Araneae</taxon>
        <taxon>Araneomorphae</taxon>
        <taxon>Entelegynae</taxon>
        <taxon>Araneoidea</taxon>
        <taxon>Araneidae</taxon>
        <taxon>Araneus</taxon>
    </lineage>
</organism>